<comment type="caution">
    <text evidence="2">The sequence shown here is derived from an EMBL/GenBank/DDBJ whole genome shotgun (WGS) entry which is preliminary data.</text>
</comment>
<feature type="chain" id="PRO_5042560291" evidence="1">
    <location>
        <begin position="28"/>
        <end position="129"/>
    </location>
</feature>
<proteinExistence type="predicted"/>
<name>A0AAI8VE15_9PEZI</name>
<feature type="signal peptide" evidence="1">
    <location>
        <begin position="1"/>
        <end position="27"/>
    </location>
</feature>
<keyword evidence="3" id="KW-1185">Reference proteome</keyword>
<dbReference type="Proteomes" id="UP001295740">
    <property type="component" value="Unassembled WGS sequence"/>
</dbReference>
<gene>
    <name evidence="2" type="ORF">KHLLAP_LOCUS3396</name>
</gene>
<accession>A0AAI8VE15</accession>
<protein>
    <submittedName>
        <fullName evidence="2">Uu.00g103220.m01.CDS01</fullName>
    </submittedName>
</protein>
<evidence type="ECO:0000256" key="1">
    <source>
        <dbReference type="SAM" id="SignalP"/>
    </source>
</evidence>
<dbReference type="EMBL" id="CAUWAG010000004">
    <property type="protein sequence ID" value="CAJ2502928.1"/>
    <property type="molecule type" value="Genomic_DNA"/>
</dbReference>
<sequence length="129" mass="14234">MRTLAQSSVMKLVIGFLALLLVVQADGKELSDDDIKAIYDAKEQIISATSPSDLLLFLGNPASIVPPSIWLAIDPETQNPDPLLLPPRAPTFDDFRAGALSYAALNAGKKQLYLEASRIYEREKKEYKE</sequence>
<organism evidence="2 3">
    <name type="scientific">Anthostomella pinea</name>
    <dbReference type="NCBI Taxonomy" id="933095"/>
    <lineage>
        <taxon>Eukaryota</taxon>
        <taxon>Fungi</taxon>
        <taxon>Dikarya</taxon>
        <taxon>Ascomycota</taxon>
        <taxon>Pezizomycotina</taxon>
        <taxon>Sordariomycetes</taxon>
        <taxon>Xylariomycetidae</taxon>
        <taxon>Xylariales</taxon>
        <taxon>Xylariaceae</taxon>
        <taxon>Anthostomella</taxon>
    </lineage>
</organism>
<reference evidence="2" key="1">
    <citation type="submission" date="2023-10" db="EMBL/GenBank/DDBJ databases">
        <authorList>
            <person name="Hackl T."/>
        </authorList>
    </citation>
    <scope>NUCLEOTIDE SEQUENCE</scope>
</reference>
<keyword evidence="1" id="KW-0732">Signal</keyword>
<evidence type="ECO:0000313" key="2">
    <source>
        <dbReference type="EMBL" id="CAJ2502928.1"/>
    </source>
</evidence>
<dbReference type="AlphaFoldDB" id="A0AAI8VE15"/>
<evidence type="ECO:0000313" key="3">
    <source>
        <dbReference type="Proteomes" id="UP001295740"/>
    </source>
</evidence>